<protein>
    <submittedName>
        <fullName evidence="1">Uncharacterized protein</fullName>
    </submittedName>
</protein>
<name>A0AB39CDF6_9VIRU</name>
<organism evidence="1">
    <name type="scientific">Pseudomonas phage RVTF4</name>
    <dbReference type="NCBI Taxonomy" id="3236931"/>
    <lineage>
        <taxon>Viruses</taxon>
    </lineage>
</organism>
<sequence>MRLSKSFHQSYFQAVIDSLEKLVNADTRDQEVMSKLVSDGYSIYANDREAGGFRYVRMRARLNNNGTVLECESSCPADARLPVLLKVVGQEHPAEQLAYDIYNWLCLTDGNVMYMPENGSLPAFYVERKEGASYIRRATDV</sequence>
<dbReference type="EMBL" id="PQ015378">
    <property type="protein sequence ID" value="XDJ14885.1"/>
    <property type="molecule type" value="Genomic_DNA"/>
</dbReference>
<proteinExistence type="predicted"/>
<reference evidence="1" key="1">
    <citation type="submission" date="2024-07" db="EMBL/GenBank/DDBJ databases">
        <authorList>
            <person name="Bringhurst R.M."/>
            <person name="Homer T.E."/>
        </authorList>
    </citation>
    <scope>NUCLEOTIDE SEQUENCE</scope>
</reference>
<accession>A0AB39CDF6</accession>
<evidence type="ECO:0000313" key="1">
    <source>
        <dbReference type="EMBL" id="XDJ14885.1"/>
    </source>
</evidence>